<reference evidence="5" key="1">
    <citation type="submission" date="2018-02" db="EMBL/GenBank/DDBJ databases">
        <authorList>
            <person name="Clavel T."/>
            <person name="Strowig T."/>
        </authorList>
    </citation>
    <scope>NUCLEOTIDE SEQUENCE [LARGE SCALE GENOMIC DNA]</scope>
    <source>
        <strain evidence="5">DSM 103720</strain>
    </source>
</reference>
<comment type="caution">
    <text evidence="4">The sequence shown here is derived from an EMBL/GenBank/DDBJ whole genome shotgun (WGS) entry which is preliminary data.</text>
</comment>
<name>A0A2V1IQ19_9BACT</name>
<evidence type="ECO:0000313" key="5">
    <source>
        <dbReference type="Proteomes" id="UP000244905"/>
    </source>
</evidence>
<sequence>MKLSRLTTLIILGASLTAGVSAENYPSRSDMLWVTNPDHPDWLYETGDSARISIELYRYGVPASEMTVDYAIGPDMLQADTNGSLVLDSNGRGVLNIGTMDKPGFRDLRLETVVGGHKFSHHVKVGFSPEKLQPFVKEPTDFAAFWKKAVDEDKKYPLKYTSEPVEKYSTDKMTCQLVRLQLNDRGRAMYGYLFIPKGGGKYPAVLTPPGAGVKTIKDPMAHRYYGEGGMIRLEIEIHGLHPELSEAEFAAERKVKGDYLKFGLDDPDEYYMKDVYLGCRRFLDLLTSLPEWDGKNLFTQGGSQGGALAITTAMLDERVNGCVANHPALSDMTGYLGDKTGGYPHHFRKDPQTATPEKIRTLEYYDVVNFARHLTCPVRMTWGFNDNTCPPTTSYEVFNAVSTPKEAHLTPINEHWTTPQTEKAHYEWIKNHCR</sequence>
<keyword evidence="5" id="KW-1185">Reference proteome</keyword>
<evidence type="ECO:0000259" key="3">
    <source>
        <dbReference type="Pfam" id="PF05448"/>
    </source>
</evidence>
<dbReference type="Proteomes" id="UP000244905">
    <property type="component" value="Unassembled WGS sequence"/>
</dbReference>
<proteinExistence type="predicted"/>
<dbReference type="EMBL" id="PUEC01000013">
    <property type="protein sequence ID" value="PWB02372.1"/>
    <property type="molecule type" value="Genomic_DNA"/>
</dbReference>
<feature type="signal peptide" evidence="2">
    <location>
        <begin position="1"/>
        <end position="22"/>
    </location>
</feature>
<feature type="active site" description="Charge relay system" evidence="1">
    <location>
        <position position="415"/>
    </location>
</feature>
<feature type="domain" description="Acetyl xylan esterase" evidence="3">
    <location>
        <begin position="134"/>
        <end position="431"/>
    </location>
</feature>
<dbReference type="InterPro" id="IPR039069">
    <property type="entry name" value="CE7"/>
</dbReference>
<feature type="active site" description="Charge relay system" evidence="1">
    <location>
        <position position="386"/>
    </location>
</feature>
<keyword evidence="2" id="KW-0732">Signal</keyword>
<dbReference type="SUPFAM" id="SSF53474">
    <property type="entry name" value="alpha/beta-Hydrolases"/>
    <property type="match status" value="1"/>
</dbReference>
<dbReference type="RefSeq" id="WP_107032215.1">
    <property type="nucleotide sequence ID" value="NZ_CAXHPX010000004.1"/>
</dbReference>
<organism evidence="4 5">
    <name type="scientific">Duncaniella muris</name>
    <dbReference type="NCBI Taxonomy" id="2094150"/>
    <lineage>
        <taxon>Bacteria</taxon>
        <taxon>Pseudomonadati</taxon>
        <taxon>Bacteroidota</taxon>
        <taxon>Bacteroidia</taxon>
        <taxon>Bacteroidales</taxon>
        <taxon>Muribaculaceae</taxon>
        <taxon>Duncaniella</taxon>
    </lineage>
</organism>
<accession>A0A2V1IQ19</accession>
<dbReference type="GO" id="GO:0005976">
    <property type="term" value="P:polysaccharide metabolic process"/>
    <property type="evidence" value="ECO:0007669"/>
    <property type="project" value="TreeGrafter"/>
</dbReference>
<dbReference type="PANTHER" id="PTHR40111:SF1">
    <property type="entry name" value="CEPHALOSPORIN-C DEACETYLASE"/>
    <property type="match status" value="1"/>
</dbReference>
<evidence type="ECO:0000256" key="2">
    <source>
        <dbReference type="SAM" id="SignalP"/>
    </source>
</evidence>
<dbReference type="AlphaFoldDB" id="A0A2V1IQ19"/>
<dbReference type="GeneID" id="82526068"/>
<dbReference type="GO" id="GO:0052689">
    <property type="term" value="F:carboxylic ester hydrolase activity"/>
    <property type="evidence" value="ECO:0007669"/>
    <property type="project" value="TreeGrafter"/>
</dbReference>
<protein>
    <submittedName>
        <fullName evidence="4">Acetylxylan esterase</fullName>
    </submittedName>
</protein>
<feature type="chain" id="PRO_5015971767" evidence="2">
    <location>
        <begin position="23"/>
        <end position="434"/>
    </location>
</feature>
<dbReference type="InterPro" id="IPR008391">
    <property type="entry name" value="AXE1_dom"/>
</dbReference>
<dbReference type="PANTHER" id="PTHR40111">
    <property type="entry name" value="CEPHALOSPORIN-C DEACETYLASE"/>
    <property type="match status" value="1"/>
</dbReference>
<gene>
    <name evidence="4" type="ORF">C5O23_06885</name>
</gene>
<feature type="active site" description="Nucleophile" evidence="1">
    <location>
        <position position="303"/>
    </location>
</feature>
<dbReference type="Pfam" id="PF05448">
    <property type="entry name" value="AXE1"/>
    <property type="match status" value="1"/>
</dbReference>
<dbReference type="InterPro" id="IPR029058">
    <property type="entry name" value="AB_hydrolase_fold"/>
</dbReference>
<dbReference type="Gene3D" id="3.40.50.1820">
    <property type="entry name" value="alpha/beta hydrolase"/>
    <property type="match status" value="1"/>
</dbReference>
<evidence type="ECO:0000256" key="1">
    <source>
        <dbReference type="PIRSR" id="PIRSR639069-1"/>
    </source>
</evidence>
<evidence type="ECO:0000313" key="4">
    <source>
        <dbReference type="EMBL" id="PWB02372.1"/>
    </source>
</evidence>